<dbReference type="PANTHER" id="PTHR41814:SF1">
    <property type="entry name" value="CELLULASE"/>
    <property type="match status" value="1"/>
</dbReference>
<reference evidence="2 3" key="1">
    <citation type="submission" date="2019-07" db="EMBL/GenBank/DDBJ databases">
        <title>Finished genome of Venturia effusa.</title>
        <authorList>
            <person name="Young C.A."/>
            <person name="Cox M.P."/>
            <person name="Ganley A.R.D."/>
            <person name="David W.J."/>
        </authorList>
    </citation>
    <scope>NUCLEOTIDE SEQUENCE [LARGE SCALE GENOMIC DNA]</scope>
    <source>
        <strain evidence="3">albino</strain>
    </source>
</reference>
<dbReference type="InterPro" id="IPR010905">
    <property type="entry name" value="Glyco_hydro_88"/>
</dbReference>
<evidence type="ECO:0000313" key="3">
    <source>
        <dbReference type="Proteomes" id="UP000316270"/>
    </source>
</evidence>
<dbReference type="PANTHER" id="PTHR41814">
    <property type="entry name" value="EXPRESSED PROTEIN"/>
    <property type="match status" value="1"/>
</dbReference>
<dbReference type="InterPro" id="IPR012341">
    <property type="entry name" value="6hp_glycosidase-like_sf"/>
</dbReference>
<evidence type="ECO:0000256" key="1">
    <source>
        <dbReference type="ARBA" id="ARBA00022801"/>
    </source>
</evidence>
<sequence length="292" mass="31960">MNNIRNGSNVAAADSAALGTAALLIGKTFPAYSAAATRQARYLLDIASRWENGAISHKGTQKELWSDNVFMTPPFLAYYAVASDDLAIMKEALMQPVLYGQVLAIPKEGNASTAGLWMHVFNQYRGDHGLWSTGNAWAAMGILRVIATAKHSRWASSLMSEMSTLKTMVKDVLDATIRFDKAEPNEPLVRNYINVTAYYGELAGTTLLAAAAYRAAELDSQMFGKEYVDWADEKKAIVEARINPDTGLLAPVVNPYKWNDKIPATQSPEAQCFAMMMYAAERSLKGAGKMKN</sequence>
<dbReference type="GO" id="GO:0005975">
    <property type="term" value="P:carbohydrate metabolic process"/>
    <property type="evidence" value="ECO:0007669"/>
    <property type="project" value="InterPro"/>
</dbReference>
<gene>
    <name evidence="2" type="ORF">FKW77_004091</name>
</gene>
<dbReference type="InterPro" id="IPR008928">
    <property type="entry name" value="6-hairpin_glycosidase_sf"/>
</dbReference>
<protein>
    <recommendedName>
        <fullName evidence="4">GH15-like domain-containing protein</fullName>
    </recommendedName>
</protein>
<name>A0A517LAU1_9PEZI</name>
<accession>A0A517LAU1</accession>
<keyword evidence="1" id="KW-0378">Hydrolase</keyword>
<dbReference type="EMBL" id="CP042192">
    <property type="protein sequence ID" value="QDS72751.1"/>
    <property type="molecule type" value="Genomic_DNA"/>
</dbReference>
<dbReference type="AlphaFoldDB" id="A0A517LAU1"/>
<dbReference type="Proteomes" id="UP000316270">
    <property type="component" value="Chromosome 8"/>
</dbReference>
<dbReference type="GO" id="GO:0016787">
    <property type="term" value="F:hydrolase activity"/>
    <property type="evidence" value="ECO:0007669"/>
    <property type="project" value="UniProtKB-KW"/>
</dbReference>
<proteinExistence type="predicted"/>
<dbReference type="SUPFAM" id="SSF48208">
    <property type="entry name" value="Six-hairpin glycosidases"/>
    <property type="match status" value="1"/>
</dbReference>
<evidence type="ECO:0000313" key="2">
    <source>
        <dbReference type="EMBL" id="QDS72751.1"/>
    </source>
</evidence>
<evidence type="ECO:0008006" key="4">
    <source>
        <dbReference type="Google" id="ProtNLM"/>
    </source>
</evidence>
<keyword evidence="3" id="KW-1185">Reference proteome</keyword>
<organism evidence="2 3">
    <name type="scientific">Venturia effusa</name>
    <dbReference type="NCBI Taxonomy" id="50376"/>
    <lineage>
        <taxon>Eukaryota</taxon>
        <taxon>Fungi</taxon>
        <taxon>Dikarya</taxon>
        <taxon>Ascomycota</taxon>
        <taxon>Pezizomycotina</taxon>
        <taxon>Dothideomycetes</taxon>
        <taxon>Pleosporomycetidae</taxon>
        <taxon>Venturiales</taxon>
        <taxon>Venturiaceae</taxon>
        <taxon>Venturia</taxon>
    </lineage>
</organism>
<dbReference type="Pfam" id="PF07470">
    <property type="entry name" value="Glyco_hydro_88"/>
    <property type="match status" value="1"/>
</dbReference>
<dbReference type="Gene3D" id="1.50.10.10">
    <property type="match status" value="1"/>
</dbReference>
<dbReference type="OrthoDB" id="4138492at2759"/>